<evidence type="ECO:0000313" key="3">
    <source>
        <dbReference type="EMBL" id="TPD66055.1"/>
    </source>
</evidence>
<keyword evidence="1" id="KW-0732">Signal</keyword>
<feature type="domain" description="DUF4468" evidence="2">
    <location>
        <begin position="25"/>
        <end position="108"/>
    </location>
</feature>
<evidence type="ECO:0000259" key="2">
    <source>
        <dbReference type="Pfam" id="PF14730"/>
    </source>
</evidence>
<dbReference type="Gene3D" id="3.30.530.80">
    <property type="match status" value="1"/>
</dbReference>
<evidence type="ECO:0000313" key="4">
    <source>
        <dbReference type="Proteomes" id="UP000319175"/>
    </source>
</evidence>
<keyword evidence="4" id="KW-1185">Reference proteome</keyword>
<dbReference type="Pfam" id="PF14730">
    <property type="entry name" value="DUF4468"/>
    <property type="match status" value="1"/>
</dbReference>
<dbReference type="Proteomes" id="UP000319175">
    <property type="component" value="Unassembled WGS sequence"/>
</dbReference>
<dbReference type="InterPro" id="IPR027823">
    <property type="entry name" value="DUF4468"/>
</dbReference>
<feature type="signal peptide" evidence="1">
    <location>
        <begin position="1"/>
        <end position="18"/>
    </location>
</feature>
<name>A0A501Q0X6_9FLAO</name>
<gene>
    <name evidence="3" type="ORF">FJA49_17945</name>
</gene>
<evidence type="ECO:0000256" key="1">
    <source>
        <dbReference type="SAM" id="SignalP"/>
    </source>
</evidence>
<proteinExistence type="predicted"/>
<protein>
    <submittedName>
        <fullName evidence="3">DUF4468 domain-containing protein</fullName>
    </submittedName>
</protein>
<feature type="chain" id="PRO_5021329980" evidence="1">
    <location>
        <begin position="19"/>
        <end position="177"/>
    </location>
</feature>
<dbReference type="AlphaFoldDB" id="A0A501Q0X6"/>
<dbReference type="RefSeq" id="WP_140002883.1">
    <property type="nucleotide sequence ID" value="NZ_VFJE01000056.1"/>
</dbReference>
<organism evidence="3 4">
    <name type="scientific">Flavobacterium microcysteis</name>
    <dbReference type="NCBI Taxonomy" id="2596891"/>
    <lineage>
        <taxon>Bacteria</taxon>
        <taxon>Pseudomonadati</taxon>
        <taxon>Bacteroidota</taxon>
        <taxon>Flavobacteriia</taxon>
        <taxon>Flavobacteriales</taxon>
        <taxon>Flavobacteriaceae</taxon>
        <taxon>Flavobacterium</taxon>
    </lineage>
</organism>
<comment type="caution">
    <text evidence="3">The sequence shown here is derived from an EMBL/GenBank/DDBJ whole genome shotgun (WGS) entry which is preliminary data.</text>
</comment>
<reference evidence="3 4" key="1">
    <citation type="submission" date="2019-06" db="EMBL/GenBank/DDBJ databases">
        <title>Flavobacterium sp. MaA-Y11 from geoumgang.</title>
        <authorList>
            <person name="Jeong S."/>
        </authorList>
    </citation>
    <scope>NUCLEOTIDE SEQUENCE [LARGE SCALE GENOMIC DNA]</scope>
    <source>
        <strain evidence="3 4">MaA-Y11</strain>
    </source>
</reference>
<dbReference type="EMBL" id="VFJE01000056">
    <property type="protein sequence ID" value="TPD66055.1"/>
    <property type="molecule type" value="Genomic_DNA"/>
</dbReference>
<sequence length="177" mass="20269">MKIILLFFISFISVLSQAQTGKLIYGSTVQTEGRSKDELYLTAKMWFTTEFKNNVVQENEAEGRLSTAAFFEYQPSSQSDARAKGRIKYTVTILTKDGQYEYEITDFRQEPSNRSKGISVGLLTHSDVFPDRKDKQKEVKDKIWKDIKNELNSLVFPVYLSLNEAMNTTNVPNRSGE</sequence>
<accession>A0A501Q0X6</accession>
<dbReference type="OrthoDB" id="1347938at2"/>